<evidence type="ECO:0008006" key="3">
    <source>
        <dbReference type="Google" id="ProtNLM"/>
    </source>
</evidence>
<comment type="caution">
    <text evidence="1">The sequence shown here is derived from an EMBL/GenBank/DDBJ whole genome shotgun (WGS) entry which is preliminary data.</text>
</comment>
<accession>A0AAP4FXJ5</accession>
<dbReference type="AlphaFoldDB" id="A0AAP4FXJ5"/>
<evidence type="ECO:0000313" key="2">
    <source>
        <dbReference type="Proteomes" id="UP001223214"/>
    </source>
</evidence>
<proteinExistence type="predicted"/>
<dbReference type="Proteomes" id="UP001223214">
    <property type="component" value="Unassembled WGS sequence"/>
</dbReference>
<evidence type="ECO:0000313" key="1">
    <source>
        <dbReference type="EMBL" id="MDK9365407.1"/>
    </source>
</evidence>
<gene>
    <name evidence="1" type="ORF">QQF32_19605</name>
</gene>
<organism evidence="1 2">
    <name type="scientific">Lelliottia wanjuensis</name>
    <dbReference type="NCBI Taxonomy" id="3050585"/>
    <lineage>
        <taxon>Bacteria</taxon>
        <taxon>Pseudomonadati</taxon>
        <taxon>Pseudomonadota</taxon>
        <taxon>Gammaproteobacteria</taxon>
        <taxon>Enterobacterales</taxon>
        <taxon>Enterobacteriaceae</taxon>
        <taxon>Lelliottia</taxon>
    </lineage>
</organism>
<dbReference type="EMBL" id="JASSOM010000073">
    <property type="protein sequence ID" value="MDK9365407.1"/>
    <property type="molecule type" value="Genomic_DNA"/>
</dbReference>
<dbReference type="PROSITE" id="PS51257">
    <property type="entry name" value="PROKAR_LIPOPROTEIN"/>
    <property type="match status" value="1"/>
</dbReference>
<dbReference type="RefSeq" id="WP_285149591.1">
    <property type="nucleotide sequence ID" value="NZ_JASSOM010000073.1"/>
</dbReference>
<sequence>MMKIMTGHKNTSTGIISYHLISLILIAGCFSLAGCQNFIKKKTTSEVHTTPAHSNFPVSAAKPEAEQVNDGIATTCQKELVSLATINPSDYDPKRRSFEMLLHSANEYRSVRQSINAHSREIMDSFYKFKLMNLCSEIELSLQRGLIGMEDKRGEY</sequence>
<name>A0AAP4FXJ5_9ENTR</name>
<reference evidence="1 2" key="1">
    <citation type="submission" date="2023-06" db="EMBL/GenBank/DDBJ databases">
        <title>Identification and characterization of antibiotic-resistant Gram-negative bacteria.</title>
        <authorList>
            <person name="Cho G.-S."/>
            <person name="Lee J."/>
            <person name="Tai E."/>
            <person name="Jeong S."/>
            <person name="Kim I."/>
            <person name="Kim B.-E."/>
            <person name="Jeong M.-I."/>
            <person name="Oh K.-K."/>
            <person name="Franz C.M.A.P."/>
        </authorList>
    </citation>
    <scope>NUCLEOTIDE SEQUENCE [LARGE SCALE GENOMIC DNA]</scope>
    <source>
        <strain evidence="1 2">V106_12</strain>
    </source>
</reference>
<keyword evidence="2" id="KW-1185">Reference proteome</keyword>
<protein>
    <recommendedName>
        <fullName evidence="3">Lipoprotein</fullName>
    </recommendedName>
</protein>